<protein>
    <submittedName>
        <fullName evidence="1">Uncharacterized protein</fullName>
    </submittedName>
</protein>
<evidence type="ECO:0000313" key="1">
    <source>
        <dbReference type="EMBL" id="GKV02726.1"/>
    </source>
</evidence>
<name>A0AAV5ISG0_9ROSI</name>
<dbReference type="Proteomes" id="UP001054252">
    <property type="component" value="Unassembled WGS sequence"/>
</dbReference>
<evidence type="ECO:0000313" key="2">
    <source>
        <dbReference type="Proteomes" id="UP001054252"/>
    </source>
</evidence>
<reference evidence="1 2" key="1">
    <citation type="journal article" date="2021" name="Commun. Biol.">
        <title>The genome of Shorea leprosula (Dipterocarpaceae) highlights the ecological relevance of drought in aseasonal tropical rainforests.</title>
        <authorList>
            <person name="Ng K.K.S."/>
            <person name="Kobayashi M.J."/>
            <person name="Fawcett J.A."/>
            <person name="Hatakeyama M."/>
            <person name="Paape T."/>
            <person name="Ng C.H."/>
            <person name="Ang C.C."/>
            <person name="Tnah L.H."/>
            <person name="Lee C.T."/>
            <person name="Nishiyama T."/>
            <person name="Sese J."/>
            <person name="O'Brien M.J."/>
            <person name="Copetti D."/>
            <person name="Mohd Noor M.I."/>
            <person name="Ong R.C."/>
            <person name="Putra M."/>
            <person name="Sireger I.Z."/>
            <person name="Indrioko S."/>
            <person name="Kosugi Y."/>
            <person name="Izuno A."/>
            <person name="Isagi Y."/>
            <person name="Lee S.L."/>
            <person name="Shimizu K.K."/>
        </authorList>
    </citation>
    <scope>NUCLEOTIDE SEQUENCE [LARGE SCALE GENOMIC DNA]</scope>
    <source>
        <strain evidence="1">214</strain>
    </source>
</reference>
<keyword evidence="2" id="KW-1185">Reference proteome</keyword>
<dbReference type="AlphaFoldDB" id="A0AAV5ISG0"/>
<accession>A0AAV5ISG0</accession>
<organism evidence="1 2">
    <name type="scientific">Rubroshorea leprosula</name>
    <dbReference type="NCBI Taxonomy" id="152421"/>
    <lineage>
        <taxon>Eukaryota</taxon>
        <taxon>Viridiplantae</taxon>
        <taxon>Streptophyta</taxon>
        <taxon>Embryophyta</taxon>
        <taxon>Tracheophyta</taxon>
        <taxon>Spermatophyta</taxon>
        <taxon>Magnoliopsida</taxon>
        <taxon>eudicotyledons</taxon>
        <taxon>Gunneridae</taxon>
        <taxon>Pentapetalae</taxon>
        <taxon>rosids</taxon>
        <taxon>malvids</taxon>
        <taxon>Malvales</taxon>
        <taxon>Dipterocarpaceae</taxon>
        <taxon>Rubroshorea</taxon>
    </lineage>
</organism>
<proteinExistence type="predicted"/>
<dbReference type="EMBL" id="BPVZ01000019">
    <property type="protein sequence ID" value="GKV02726.1"/>
    <property type="molecule type" value="Genomic_DNA"/>
</dbReference>
<sequence>MPPAFPQIAAPTLLAGFCGRFITLAMTYRGDVYSFSVLVPVFRD</sequence>
<gene>
    <name evidence="1" type="ORF">SLEP1_g15123</name>
</gene>
<comment type="caution">
    <text evidence="1">The sequence shown here is derived from an EMBL/GenBank/DDBJ whole genome shotgun (WGS) entry which is preliminary data.</text>
</comment>